<organism evidence="4 5">
    <name type="scientific">Eleusine coracana subsp. coracana</name>
    <dbReference type="NCBI Taxonomy" id="191504"/>
    <lineage>
        <taxon>Eukaryota</taxon>
        <taxon>Viridiplantae</taxon>
        <taxon>Streptophyta</taxon>
        <taxon>Embryophyta</taxon>
        <taxon>Tracheophyta</taxon>
        <taxon>Spermatophyta</taxon>
        <taxon>Magnoliopsida</taxon>
        <taxon>Liliopsida</taxon>
        <taxon>Poales</taxon>
        <taxon>Poaceae</taxon>
        <taxon>PACMAD clade</taxon>
        <taxon>Chloridoideae</taxon>
        <taxon>Cynodonteae</taxon>
        <taxon>Eleusininae</taxon>
        <taxon>Eleusine</taxon>
    </lineage>
</organism>
<dbReference type="Proteomes" id="UP001054889">
    <property type="component" value="Unassembled WGS sequence"/>
</dbReference>
<evidence type="ECO:0000256" key="2">
    <source>
        <dbReference type="ARBA" id="ARBA00023002"/>
    </source>
</evidence>
<evidence type="ECO:0000256" key="1">
    <source>
        <dbReference type="ARBA" id="ARBA00006484"/>
    </source>
</evidence>
<protein>
    <submittedName>
        <fullName evidence="4">Uncharacterized protein</fullName>
    </submittedName>
</protein>
<keyword evidence="3" id="KW-0472">Membrane</keyword>
<dbReference type="Pfam" id="PF00106">
    <property type="entry name" value="adh_short"/>
    <property type="match status" value="1"/>
</dbReference>
<comment type="caution">
    <text evidence="4">The sequence shown here is derived from an EMBL/GenBank/DDBJ whole genome shotgun (WGS) entry which is preliminary data.</text>
</comment>
<dbReference type="PRINTS" id="PR00081">
    <property type="entry name" value="GDHRDH"/>
</dbReference>
<dbReference type="GO" id="GO:0005783">
    <property type="term" value="C:endoplasmic reticulum"/>
    <property type="evidence" value="ECO:0007669"/>
    <property type="project" value="TreeGrafter"/>
</dbReference>
<evidence type="ECO:0000256" key="3">
    <source>
        <dbReference type="SAM" id="Phobius"/>
    </source>
</evidence>
<dbReference type="Gene3D" id="3.40.50.720">
    <property type="entry name" value="NAD(P)-binding Rossmann-like Domain"/>
    <property type="match status" value="1"/>
</dbReference>
<keyword evidence="3" id="KW-1133">Transmembrane helix</keyword>
<evidence type="ECO:0000313" key="5">
    <source>
        <dbReference type="Proteomes" id="UP001054889"/>
    </source>
</evidence>
<sequence>MIERRKGIIVNVGSITALAPGPWAGAYSASKAALHALGDTLRLELRSFGINVVTVAPGGTKSNLGNSSAAKYDQIHDWKYYKQFEESMRARTNVSQGPGATSAEELANKVVASVLKKNPPAFLAYGQFSAILSMLYYAPLWVRDYFYRVVMKC</sequence>
<reference evidence="4" key="1">
    <citation type="journal article" date="2018" name="DNA Res.">
        <title>Multiple hybrid de novo genome assembly of finger millet, an orphan allotetraploid crop.</title>
        <authorList>
            <person name="Hatakeyama M."/>
            <person name="Aluri S."/>
            <person name="Balachadran M.T."/>
            <person name="Sivarajan S.R."/>
            <person name="Patrignani A."/>
            <person name="Gruter S."/>
            <person name="Poveda L."/>
            <person name="Shimizu-Inatsugi R."/>
            <person name="Baeten J."/>
            <person name="Francoijs K.J."/>
            <person name="Nataraja K.N."/>
            <person name="Reddy Y.A.N."/>
            <person name="Phadnis S."/>
            <person name="Ravikumar R.L."/>
            <person name="Schlapbach R."/>
            <person name="Sreeman S.M."/>
            <person name="Shimizu K.K."/>
        </authorList>
    </citation>
    <scope>NUCLEOTIDE SEQUENCE</scope>
</reference>
<dbReference type="GO" id="GO:0016491">
    <property type="term" value="F:oxidoreductase activity"/>
    <property type="evidence" value="ECO:0007669"/>
    <property type="project" value="UniProtKB-KW"/>
</dbReference>
<dbReference type="PANTHER" id="PTHR44169">
    <property type="entry name" value="NADPH-DEPENDENT 1-ACYLDIHYDROXYACETONE PHOSPHATE REDUCTASE"/>
    <property type="match status" value="1"/>
</dbReference>
<gene>
    <name evidence="4" type="primary">gb15430</name>
    <name evidence="4" type="ORF">PR202_gb15430</name>
</gene>
<dbReference type="PANTHER" id="PTHR44169:SF6">
    <property type="entry name" value="NADPH-DEPENDENT 1-ACYLDIHYDROXYACETONE PHOSPHATE REDUCTASE"/>
    <property type="match status" value="1"/>
</dbReference>
<reference evidence="4" key="2">
    <citation type="submission" date="2021-12" db="EMBL/GenBank/DDBJ databases">
        <title>Resequencing data analysis of finger millet.</title>
        <authorList>
            <person name="Hatakeyama M."/>
            <person name="Aluri S."/>
            <person name="Balachadran M.T."/>
            <person name="Sivarajan S.R."/>
            <person name="Poveda L."/>
            <person name="Shimizu-Inatsugi R."/>
            <person name="Schlapbach R."/>
            <person name="Sreeman S.M."/>
            <person name="Shimizu K.K."/>
        </authorList>
    </citation>
    <scope>NUCLEOTIDE SEQUENCE</scope>
</reference>
<keyword evidence="3" id="KW-0812">Transmembrane</keyword>
<dbReference type="PROSITE" id="PS00061">
    <property type="entry name" value="ADH_SHORT"/>
    <property type="match status" value="1"/>
</dbReference>
<evidence type="ECO:0000313" key="4">
    <source>
        <dbReference type="EMBL" id="GJN27408.1"/>
    </source>
</evidence>
<dbReference type="EMBL" id="BQKI01000079">
    <property type="protein sequence ID" value="GJN27408.1"/>
    <property type="molecule type" value="Genomic_DNA"/>
</dbReference>
<keyword evidence="5" id="KW-1185">Reference proteome</keyword>
<dbReference type="InterPro" id="IPR020904">
    <property type="entry name" value="Sc_DH/Rdtase_CS"/>
</dbReference>
<dbReference type="AlphaFoldDB" id="A0AAV5EXU6"/>
<dbReference type="InterPro" id="IPR002347">
    <property type="entry name" value="SDR_fam"/>
</dbReference>
<comment type="similarity">
    <text evidence="1">Belongs to the short-chain dehydrogenases/reductases (SDR) family.</text>
</comment>
<name>A0AAV5EXU6_ELECO</name>
<dbReference type="InterPro" id="IPR036291">
    <property type="entry name" value="NAD(P)-bd_dom_sf"/>
</dbReference>
<dbReference type="SUPFAM" id="SSF51735">
    <property type="entry name" value="NAD(P)-binding Rossmann-fold domains"/>
    <property type="match status" value="1"/>
</dbReference>
<feature type="transmembrane region" description="Helical" evidence="3">
    <location>
        <begin position="122"/>
        <end position="142"/>
    </location>
</feature>
<keyword evidence="2" id="KW-0560">Oxidoreductase</keyword>
<accession>A0AAV5EXU6</accession>
<proteinExistence type="inferred from homology"/>